<dbReference type="GeneID" id="20314935"/>
<evidence type="ECO:0000256" key="14">
    <source>
        <dbReference type="PIRSR" id="PIRSR601508-1"/>
    </source>
</evidence>
<feature type="binding site" evidence="14">
    <location>
        <position position="256"/>
    </location>
    <ligand>
        <name>L-glutamate</name>
        <dbReference type="ChEBI" id="CHEBI:29985"/>
    </ligand>
</feature>
<keyword evidence="21" id="KW-1185">Reference proteome</keyword>
<keyword evidence="10" id="KW-0628">Postsynaptic cell membrane</keyword>
<organism evidence="20 21">
    <name type="scientific">Opisthorchis viverrini</name>
    <name type="common">Southeast Asian liver fluke</name>
    <dbReference type="NCBI Taxonomy" id="6198"/>
    <lineage>
        <taxon>Eukaryota</taxon>
        <taxon>Metazoa</taxon>
        <taxon>Spiralia</taxon>
        <taxon>Lophotrochozoa</taxon>
        <taxon>Platyhelminthes</taxon>
        <taxon>Trematoda</taxon>
        <taxon>Digenea</taxon>
        <taxon>Opisthorchiida</taxon>
        <taxon>Opisthorchiata</taxon>
        <taxon>Opisthorchiidae</taxon>
        <taxon>Opisthorchis</taxon>
    </lineage>
</organism>
<dbReference type="InterPro" id="IPR019594">
    <property type="entry name" value="Glu/Gly-bd"/>
</dbReference>
<protein>
    <recommendedName>
        <fullName evidence="22">Ionotropic glutamate receptor C-terminal domain-containing protein</fullName>
    </recommendedName>
</protein>
<dbReference type="Gene3D" id="3.40.190.10">
    <property type="entry name" value="Periplasmic binding protein-like II"/>
    <property type="match status" value="1"/>
</dbReference>
<dbReference type="Proteomes" id="UP000054324">
    <property type="component" value="Unassembled WGS sequence"/>
</dbReference>
<keyword evidence="8" id="KW-0675">Receptor</keyword>
<dbReference type="InterPro" id="IPR001320">
    <property type="entry name" value="Iontro_rcpt_C"/>
</dbReference>
<name>A0A075A570_OPIVI</name>
<reference evidence="20 21" key="1">
    <citation type="submission" date="2013-11" db="EMBL/GenBank/DDBJ databases">
        <title>Opisthorchis viverrini - life in the bile duct.</title>
        <authorList>
            <person name="Young N.D."/>
            <person name="Nagarajan N."/>
            <person name="Lin S.J."/>
            <person name="Korhonen P.K."/>
            <person name="Jex A.R."/>
            <person name="Hall R.S."/>
            <person name="Safavi-Hemami H."/>
            <person name="Kaewkong W."/>
            <person name="Bertrand D."/>
            <person name="Gao S."/>
            <person name="Seet Q."/>
            <person name="Wongkham S."/>
            <person name="Teh B.T."/>
            <person name="Wongkham C."/>
            <person name="Intapan P.M."/>
            <person name="Maleewong W."/>
            <person name="Yang X."/>
            <person name="Hu M."/>
            <person name="Wang Z."/>
            <person name="Hofmann A."/>
            <person name="Sternberg P.W."/>
            <person name="Tan P."/>
            <person name="Wang J."/>
            <person name="Gasser R.B."/>
        </authorList>
    </citation>
    <scope>NUCLEOTIDE SEQUENCE [LARGE SCALE GENOMIC DNA]</scope>
</reference>
<evidence type="ECO:0000256" key="9">
    <source>
        <dbReference type="ARBA" id="ARBA00023180"/>
    </source>
</evidence>
<evidence type="ECO:0000313" key="20">
    <source>
        <dbReference type="EMBL" id="KER33442.1"/>
    </source>
</evidence>
<evidence type="ECO:0000256" key="16">
    <source>
        <dbReference type="SAM" id="MobiDB-lite"/>
    </source>
</evidence>
<keyword evidence="1" id="KW-0813">Transport</keyword>
<sequence length="325" mass="37219">MADSINRCIELDPIYVPLGAKDQHLNRITQGGLNIGFTNKETRNSSESNQRRSQAGTRNDKDHSNIDQITTARDAKLKGHKAHLAVASLTITYDRERVIDFTTPFMSLSLSVIIQKSKQDTGLQFTAPLSREVWISVLIAYIVVSLMLFLLGRVTPHEWYARHPCSTRVENQFTLCNSFWFTVGSLMQQGCDISPRATSTRIIGTIWWFFILIMVSSYTANLAAFLTIDRMETEIENVEDLTRQTKIKYGTLYGGSTYSFFKRGVDCQEAKRRIRARSPNHLTSRAESLYHPENRRITVIRKANRELNKSDCPKKVKRHLAECFF</sequence>
<dbReference type="SUPFAM" id="SSF81324">
    <property type="entry name" value="Voltage-gated potassium channels"/>
    <property type="match status" value="1"/>
</dbReference>
<keyword evidence="5" id="KW-0770">Synapse</keyword>
<keyword evidence="4 17" id="KW-1133">Transmembrane helix</keyword>
<feature type="compositionally biased region" description="Low complexity" evidence="16">
    <location>
        <begin position="45"/>
        <end position="54"/>
    </location>
</feature>
<evidence type="ECO:0000256" key="8">
    <source>
        <dbReference type="ARBA" id="ARBA00023170"/>
    </source>
</evidence>
<evidence type="ECO:0000256" key="3">
    <source>
        <dbReference type="ARBA" id="ARBA00022692"/>
    </source>
</evidence>
<feature type="binding site" evidence="14">
    <location>
        <position position="257"/>
    </location>
    <ligand>
        <name>L-glutamate</name>
        <dbReference type="ChEBI" id="CHEBI:29985"/>
    </ligand>
</feature>
<evidence type="ECO:0000256" key="5">
    <source>
        <dbReference type="ARBA" id="ARBA00023018"/>
    </source>
</evidence>
<dbReference type="AlphaFoldDB" id="A0A075A570"/>
<evidence type="ECO:0000256" key="15">
    <source>
        <dbReference type="PIRSR" id="PIRSR601508-2"/>
    </source>
</evidence>
<evidence type="ECO:0000256" key="2">
    <source>
        <dbReference type="ARBA" id="ARBA00022475"/>
    </source>
</evidence>
<evidence type="ECO:0000256" key="10">
    <source>
        <dbReference type="ARBA" id="ARBA00023257"/>
    </source>
</evidence>
<proteinExistence type="predicted"/>
<dbReference type="PRINTS" id="PR00177">
    <property type="entry name" value="NMDARECEPTOR"/>
</dbReference>
<dbReference type="CTD" id="20314935"/>
<evidence type="ECO:0000256" key="7">
    <source>
        <dbReference type="ARBA" id="ARBA00023136"/>
    </source>
</evidence>
<keyword evidence="2" id="KW-1003">Cell membrane</keyword>
<dbReference type="Pfam" id="PF10613">
    <property type="entry name" value="Lig_chan-Glu_bd"/>
    <property type="match status" value="1"/>
</dbReference>
<evidence type="ECO:0000256" key="1">
    <source>
        <dbReference type="ARBA" id="ARBA00022448"/>
    </source>
</evidence>
<evidence type="ECO:0008006" key="22">
    <source>
        <dbReference type="Google" id="ProtNLM"/>
    </source>
</evidence>
<feature type="binding site" evidence="14">
    <location>
        <position position="90"/>
    </location>
    <ligand>
        <name>L-glutamate</name>
        <dbReference type="ChEBI" id="CHEBI:29985"/>
    </ligand>
</feature>
<evidence type="ECO:0000259" key="19">
    <source>
        <dbReference type="Pfam" id="PF10613"/>
    </source>
</evidence>
<evidence type="ECO:0000256" key="13">
    <source>
        <dbReference type="ARBA" id="ARBA00034104"/>
    </source>
</evidence>
<feature type="transmembrane region" description="Helical" evidence="17">
    <location>
        <begin position="133"/>
        <end position="152"/>
    </location>
</feature>
<gene>
    <name evidence="20" type="ORF">T265_00747</name>
</gene>
<dbReference type="Pfam" id="PF00060">
    <property type="entry name" value="Lig_chan"/>
    <property type="match status" value="1"/>
</dbReference>
<dbReference type="RefSeq" id="XP_009162860.1">
    <property type="nucleotide sequence ID" value="XM_009164596.1"/>
</dbReference>
<dbReference type="KEGG" id="ovi:T265_00747"/>
<evidence type="ECO:0000256" key="11">
    <source>
        <dbReference type="ARBA" id="ARBA00023286"/>
    </source>
</evidence>
<feature type="region of interest" description="Disordered" evidence="16">
    <location>
        <begin position="36"/>
        <end position="66"/>
    </location>
</feature>
<dbReference type="FunFam" id="1.10.287.70:FF:000010">
    <property type="entry name" value="Putative glutamate receptor ionotropic kainate 1"/>
    <property type="match status" value="1"/>
</dbReference>
<dbReference type="OrthoDB" id="5984008at2759"/>
<dbReference type="GO" id="GO:0038023">
    <property type="term" value="F:signaling receptor activity"/>
    <property type="evidence" value="ECO:0007669"/>
    <property type="project" value="InterPro"/>
</dbReference>
<dbReference type="SUPFAM" id="SSF53850">
    <property type="entry name" value="Periplasmic binding protein-like II"/>
    <property type="match status" value="1"/>
</dbReference>
<feature type="binding site" evidence="14">
    <location>
        <position position="95"/>
    </location>
    <ligand>
        <name>L-glutamate</name>
        <dbReference type="ChEBI" id="CHEBI:29985"/>
    </ligand>
</feature>
<dbReference type="InterPro" id="IPR015683">
    <property type="entry name" value="Ionotropic_Glu_rcpt"/>
</dbReference>
<comment type="subcellular location">
    <subcellularLocation>
        <location evidence="13">Postsynaptic cell membrane</location>
        <topology evidence="13">Multi-pass membrane protein</topology>
    </subcellularLocation>
</comment>
<evidence type="ECO:0000256" key="12">
    <source>
        <dbReference type="ARBA" id="ARBA00023303"/>
    </source>
</evidence>
<dbReference type="PANTHER" id="PTHR18966">
    <property type="entry name" value="IONOTROPIC GLUTAMATE RECEPTOR"/>
    <property type="match status" value="1"/>
</dbReference>
<keyword evidence="12" id="KW-0407">Ion channel</keyword>
<feature type="domain" description="Ionotropic glutamate receptor C-terminal" evidence="18">
    <location>
        <begin position="131"/>
        <end position="315"/>
    </location>
</feature>
<evidence type="ECO:0000256" key="4">
    <source>
        <dbReference type="ARBA" id="ARBA00022989"/>
    </source>
</evidence>
<keyword evidence="6" id="KW-0406">Ion transport</keyword>
<dbReference type="GO" id="GO:0015276">
    <property type="term" value="F:ligand-gated monoatomic ion channel activity"/>
    <property type="evidence" value="ECO:0007669"/>
    <property type="project" value="InterPro"/>
</dbReference>
<feature type="transmembrane region" description="Helical" evidence="17">
    <location>
        <begin position="206"/>
        <end position="228"/>
    </location>
</feature>
<dbReference type="EMBL" id="KL596625">
    <property type="protein sequence ID" value="KER33442.1"/>
    <property type="molecule type" value="Genomic_DNA"/>
</dbReference>
<dbReference type="GO" id="GO:0045211">
    <property type="term" value="C:postsynaptic membrane"/>
    <property type="evidence" value="ECO:0007669"/>
    <property type="project" value="UniProtKB-SubCell"/>
</dbReference>
<keyword evidence="9" id="KW-0325">Glycoprotein</keyword>
<keyword evidence="3 17" id="KW-0812">Transmembrane</keyword>
<evidence type="ECO:0000259" key="18">
    <source>
        <dbReference type="Pfam" id="PF00060"/>
    </source>
</evidence>
<dbReference type="InterPro" id="IPR001508">
    <property type="entry name" value="Iono_Glu_rcpt_met"/>
</dbReference>
<feature type="site" description="Interaction with the cone snail toxin Con-ikot-ikot" evidence="15">
    <location>
        <position position="262"/>
    </location>
</feature>
<accession>A0A075A570</accession>
<keyword evidence="7 17" id="KW-0472">Membrane</keyword>
<dbReference type="Gene3D" id="1.10.287.70">
    <property type="match status" value="1"/>
</dbReference>
<evidence type="ECO:0000313" key="21">
    <source>
        <dbReference type="Proteomes" id="UP000054324"/>
    </source>
</evidence>
<evidence type="ECO:0000256" key="17">
    <source>
        <dbReference type="SAM" id="Phobius"/>
    </source>
</evidence>
<evidence type="ECO:0000256" key="6">
    <source>
        <dbReference type="ARBA" id="ARBA00023065"/>
    </source>
</evidence>
<feature type="site" description="Crucial to convey clamshell closure to channel opening" evidence="15">
    <location>
        <position position="235"/>
    </location>
</feature>
<keyword evidence="11" id="KW-1071">Ligand-gated ion channel</keyword>
<feature type="domain" description="Ionotropic glutamate receptor L-glutamate and glycine-binding" evidence="19">
    <location>
        <begin position="79"/>
        <end position="117"/>
    </location>
</feature>